<feature type="region of interest" description="Disordered" evidence="1">
    <location>
        <begin position="34"/>
        <end position="73"/>
    </location>
</feature>
<dbReference type="OrthoDB" id="10056560at2759"/>
<dbReference type="eggNOG" id="KOG4488">
    <property type="taxonomic scope" value="Eukaryota"/>
</dbReference>
<feature type="compositionally biased region" description="Low complexity" evidence="1">
    <location>
        <begin position="34"/>
        <end position="70"/>
    </location>
</feature>
<feature type="transmembrane region" description="Helical" evidence="2">
    <location>
        <begin position="415"/>
        <end position="438"/>
    </location>
</feature>
<keyword evidence="2" id="KW-1133">Transmembrane helix</keyword>
<dbReference type="HOGENOM" id="CLU_458750_0_0_1"/>
<keyword evidence="4" id="KW-1185">Reference proteome</keyword>
<reference evidence="3 4" key="1">
    <citation type="journal article" date="2007" name="Nature">
        <title>Evolution of genes and genomes on the Drosophila phylogeny.</title>
        <authorList>
            <consortium name="Drosophila 12 Genomes Consortium"/>
            <person name="Clark A.G."/>
            <person name="Eisen M.B."/>
            <person name="Smith D.R."/>
            <person name="Bergman C.M."/>
            <person name="Oliver B."/>
            <person name="Markow T.A."/>
            <person name="Kaufman T.C."/>
            <person name="Kellis M."/>
            <person name="Gelbart W."/>
            <person name="Iyer V.N."/>
            <person name="Pollard D.A."/>
            <person name="Sackton T.B."/>
            <person name="Larracuente A.M."/>
            <person name="Singh N.D."/>
            <person name="Abad J.P."/>
            <person name="Abt D.N."/>
            <person name="Adryan B."/>
            <person name="Aguade M."/>
            <person name="Akashi H."/>
            <person name="Anderson W.W."/>
            <person name="Aquadro C.F."/>
            <person name="Ardell D.H."/>
            <person name="Arguello R."/>
            <person name="Artieri C.G."/>
            <person name="Barbash D.A."/>
            <person name="Barker D."/>
            <person name="Barsanti P."/>
            <person name="Batterham P."/>
            <person name="Batzoglou S."/>
            <person name="Begun D."/>
            <person name="Bhutkar A."/>
            <person name="Blanco E."/>
            <person name="Bosak S.A."/>
            <person name="Bradley R.K."/>
            <person name="Brand A.D."/>
            <person name="Brent M.R."/>
            <person name="Brooks A.N."/>
            <person name="Brown R.H."/>
            <person name="Butlin R.K."/>
            <person name="Caggese C."/>
            <person name="Calvi B.R."/>
            <person name="Bernardo de Carvalho A."/>
            <person name="Caspi A."/>
            <person name="Castrezana S."/>
            <person name="Celniker S.E."/>
            <person name="Chang J.L."/>
            <person name="Chapple C."/>
            <person name="Chatterji S."/>
            <person name="Chinwalla A."/>
            <person name="Civetta A."/>
            <person name="Clifton S.W."/>
            <person name="Comeron J.M."/>
            <person name="Costello J.C."/>
            <person name="Coyne J.A."/>
            <person name="Daub J."/>
            <person name="David R.G."/>
            <person name="Delcher A.L."/>
            <person name="Delehaunty K."/>
            <person name="Do C.B."/>
            <person name="Ebling H."/>
            <person name="Edwards K."/>
            <person name="Eickbush T."/>
            <person name="Evans J.D."/>
            <person name="Filipski A."/>
            <person name="Findeiss S."/>
            <person name="Freyhult E."/>
            <person name="Fulton L."/>
            <person name="Fulton R."/>
            <person name="Garcia A.C."/>
            <person name="Gardiner A."/>
            <person name="Garfield D.A."/>
            <person name="Garvin B.E."/>
            <person name="Gibson G."/>
            <person name="Gilbert D."/>
            <person name="Gnerre S."/>
            <person name="Godfrey J."/>
            <person name="Good R."/>
            <person name="Gotea V."/>
            <person name="Gravely B."/>
            <person name="Greenberg A.J."/>
            <person name="Griffiths-Jones S."/>
            <person name="Gross S."/>
            <person name="Guigo R."/>
            <person name="Gustafson E.A."/>
            <person name="Haerty W."/>
            <person name="Hahn M.W."/>
            <person name="Halligan D.L."/>
            <person name="Halpern A.L."/>
            <person name="Halter G.M."/>
            <person name="Han M.V."/>
            <person name="Heger A."/>
            <person name="Hillier L."/>
            <person name="Hinrichs A.S."/>
            <person name="Holmes I."/>
            <person name="Hoskins R.A."/>
            <person name="Hubisz M.J."/>
            <person name="Hultmark D."/>
            <person name="Huntley M.A."/>
            <person name="Jaffe D.B."/>
            <person name="Jagadeeshan S."/>
            <person name="Jeck W.R."/>
            <person name="Johnson J."/>
            <person name="Jones C.D."/>
            <person name="Jordan W.C."/>
            <person name="Karpen G.H."/>
            <person name="Kataoka E."/>
            <person name="Keightley P.D."/>
            <person name="Kheradpour P."/>
            <person name="Kirkness E.F."/>
            <person name="Koerich L.B."/>
            <person name="Kristiansen K."/>
            <person name="Kudrna D."/>
            <person name="Kulathinal R.J."/>
            <person name="Kumar S."/>
            <person name="Kwok R."/>
            <person name="Lander E."/>
            <person name="Langley C.H."/>
            <person name="Lapoint R."/>
            <person name="Lazzaro B.P."/>
            <person name="Lee S.J."/>
            <person name="Levesque L."/>
            <person name="Li R."/>
            <person name="Lin C.F."/>
            <person name="Lin M.F."/>
            <person name="Lindblad-Toh K."/>
            <person name="Llopart A."/>
            <person name="Long M."/>
            <person name="Low L."/>
            <person name="Lozovsky E."/>
            <person name="Lu J."/>
            <person name="Luo M."/>
            <person name="Machado C.A."/>
            <person name="Makalowski W."/>
            <person name="Marzo M."/>
            <person name="Matsuda M."/>
            <person name="Matzkin L."/>
            <person name="McAllister B."/>
            <person name="McBride C.S."/>
            <person name="McKernan B."/>
            <person name="McKernan K."/>
            <person name="Mendez-Lago M."/>
            <person name="Minx P."/>
            <person name="Mollenhauer M.U."/>
            <person name="Montooth K."/>
            <person name="Mount S.M."/>
            <person name="Mu X."/>
            <person name="Myers E."/>
            <person name="Negre B."/>
            <person name="Newfeld S."/>
            <person name="Nielsen R."/>
            <person name="Noor M.A."/>
            <person name="O'Grady P."/>
            <person name="Pachter L."/>
            <person name="Papaceit M."/>
            <person name="Parisi M.J."/>
            <person name="Parisi M."/>
            <person name="Parts L."/>
            <person name="Pedersen J.S."/>
            <person name="Pesole G."/>
            <person name="Phillippy A.M."/>
            <person name="Ponting C.P."/>
            <person name="Pop M."/>
            <person name="Porcelli D."/>
            <person name="Powell J.R."/>
            <person name="Prohaska S."/>
            <person name="Pruitt K."/>
            <person name="Puig M."/>
            <person name="Quesneville H."/>
            <person name="Ram K.R."/>
            <person name="Rand D."/>
            <person name="Rasmussen M.D."/>
            <person name="Reed L.K."/>
            <person name="Reenan R."/>
            <person name="Reily A."/>
            <person name="Remington K.A."/>
            <person name="Rieger T.T."/>
            <person name="Ritchie M.G."/>
            <person name="Robin C."/>
            <person name="Rogers Y.H."/>
            <person name="Rohde C."/>
            <person name="Rozas J."/>
            <person name="Rubenfield M.J."/>
            <person name="Ruiz A."/>
            <person name="Russo S."/>
            <person name="Salzberg S.L."/>
            <person name="Sanchez-Gracia A."/>
            <person name="Saranga D.J."/>
            <person name="Sato H."/>
            <person name="Schaeffer S.W."/>
            <person name="Schatz M.C."/>
            <person name="Schlenke T."/>
            <person name="Schwartz R."/>
            <person name="Segarra C."/>
            <person name="Singh R.S."/>
            <person name="Sirot L."/>
            <person name="Sirota M."/>
            <person name="Sisneros N.B."/>
            <person name="Smith C.D."/>
            <person name="Smith T.F."/>
            <person name="Spieth J."/>
            <person name="Stage D.E."/>
            <person name="Stark A."/>
            <person name="Stephan W."/>
            <person name="Strausberg R.L."/>
            <person name="Strempel S."/>
            <person name="Sturgill D."/>
            <person name="Sutton G."/>
            <person name="Sutton G.G."/>
            <person name="Tao W."/>
            <person name="Teichmann S."/>
            <person name="Tobari Y.N."/>
            <person name="Tomimura Y."/>
            <person name="Tsolas J.M."/>
            <person name="Valente V.L."/>
            <person name="Venter E."/>
            <person name="Venter J.C."/>
            <person name="Vicario S."/>
            <person name="Vieira F.G."/>
            <person name="Vilella A.J."/>
            <person name="Villasante A."/>
            <person name="Walenz B."/>
            <person name="Wang J."/>
            <person name="Wasserman M."/>
            <person name="Watts T."/>
            <person name="Wilson D."/>
            <person name="Wilson R.K."/>
            <person name="Wing R.A."/>
            <person name="Wolfner M.F."/>
            <person name="Wong A."/>
            <person name="Wong G.K."/>
            <person name="Wu C.I."/>
            <person name="Wu G."/>
            <person name="Yamamoto D."/>
            <person name="Yang H.P."/>
            <person name="Yang S.P."/>
            <person name="Yorke J.A."/>
            <person name="Yoshida K."/>
            <person name="Zdobnov E."/>
            <person name="Zhang P."/>
            <person name="Zhang Y."/>
            <person name="Zimin A.V."/>
            <person name="Baldwin J."/>
            <person name="Abdouelleil A."/>
            <person name="Abdulkadir J."/>
            <person name="Abebe A."/>
            <person name="Abera B."/>
            <person name="Abreu J."/>
            <person name="Acer S.C."/>
            <person name="Aftuck L."/>
            <person name="Alexander A."/>
            <person name="An P."/>
            <person name="Anderson E."/>
            <person name="Anderson S."/>
            <person name="Arachi H."/>
            <person name="Azer M."/>
            <person name="Bachantsang P."/>
            <person name="Barry A."/>
            <person name="Bayul T."/>
            <person name="Berlin A."/>
            <person name="Bessette D."/>
            <person name="Bloom T."/>
            <person name="Blye J."/>
            <person name="Boguslavskiy L."/>
            <person name="Bonnet C."/>
            <person name="Boukhgalter B."/>
            <person name="Bourzgui I."/>
            <person name="Brown A."/>
            <person name="Cahill P."/>
            <person name="Channer S."/>
            <person name="Cheshatsang Y."/>
            <person name="Chuda L."/>
            <person name="Citroen M."/>
            <person name="Collymore A."/>
            <person name="Cooke P."/>
            <person name="Costello M."/>
            <person name="D'Aco K."/>
            <person name="Daza R."/>
            <person name="De Haan G."/>
            <person name="DeGray S."/>
            <person name="DeMaso C."/>
            <person name="Dhargay N."/>
            <person name="Dooley K."/>
            <person name="Dooley E."/>
            <person name="Doricent M."/>
            <person name="Dorje P."/>
            <person name="Dorjee K."/>
            <person name="Dupes A."/>
            <person name="Elong R."/>
            <person name="Falk J."/>
            <person name="Farina A."/>
            <person name="Faro S."/>
            <person name="Ferguson D."/>
            <person name="Fisher S."/>
            <person name="Foley C.D."/>
            <person name="Franke A."/>
            <person name="Friedrich D."/>
            <person name="Gadbois L."/>
            <person name="Gearin G."/>
            <person name="Gearin C.R."/>
            <person name="Giannoukos G."/>
            <person name="Goode T."/>
            <person name="Graham J."/>
            <person name="Grandbois E."/>
            <person name="Grewal S."/>
            <person name="Gyaltsen K."/>
            <person name="Hafez N."/>
            <person name="Hagos B."/>
            <person name="Hall J."/>
            <person name="Henson C."/>
            <person name="Hollinger A."/>
            <person name="Honan T."/>
            <person name="Huard M.D."/>
            <person name="Hughes L."/>
            <person name="Hurhula B."/>
            <person name="Husby M.E."/>
            <person name="Kamat A."/>
            <person name="Kanga B."/>
            <person name="Kashin S."/>
            <person name="Khazanovich D."/>
            <person name="Kisner P."/>
            <person name="Lance K."/>
            <person name="Lara M."/>
            <person name="Lee W."/>
            <person name="Lennon N."/>
            <person name="Letendre F."/>
            <person name="LeVine R."/>
            <person name="Lipovsky A."/>
            <person name="Liu X."/>
            <person name="Liu J."/>
            <person name="Liu S."/>
            <person name="Lokyitsang T."/>
            <person name="Lokyitsang Y."/>
            <person name="Lubonja R."/>
            <person name="Lui A."/>
            <person name="MacDonald P."/>
            <person name="Magnisalis V."/>
            <person name="Maru K."/>
            <person name="Matthews C."/>
            <person name="McCusker W."/>
            <person name="McDonough S."/>
            <person name="Mehta T."/>
            <person name="Meldrim J."/>
            <person name="Meneus L."/>
            <person name="Mihai O."/>
            <person name="Mihalev A."/>
            <person name="Mihova T."/>
            <person name="Mittelman R."/>
            <person name="Mlenga V."/>
            <person name="Montmayeur A."/>
            <person name="Mulrain L."/>
            <person name="Navidi A."/>
            <person name="Naylor J."/>
            <person name="Negash T."/>
            <person name="Nguyen T."/>
            <person name="Nguyen N."/>
            <person name="Nicol R."/>
            <person name="Norbu C."/>
            <person name="Norbu N."/>
            <person name="Novod N."/>
            <person name="O'Neill B."/>
            <person name="Osman S."/>
            <person name="Markiewicz E."/>
            <person name="Oyono O.L."/>
            <person name="Patti C."/>
            <person name="Phunkhang P."/>
            <person name="Pierre F."/>
            <person name="Priest M."/>
            <person name="Raghuraman S."/>
            <person name="Rege F."/>
            <person name="Reyes R."/>
            <person name="Rise C."/>
            <person name="Rogov P."/>
            <person name="Ross K."/>
            <person name="Ryan E."/>
            <person name="Settipalli S."/>
            <person name="Shea T."/>
            <person name="Sherpa N."/>
            <person name="Shi L."/>
            <person name="Shih D."/>
            <person name="Sparrow T."/>
            <person name="Spaulding J."/>
            <person name="Stalker J."/>
            <person name="Stange-Thomann N."/>
            <person name="Stavropoulos S."/>
            <person name="Stone C."/>
            <person name="Strader C."/>
            <person name="Tesfaye S."/>
            <person name="Thomson T."/>
            <person name="Thoulutsang Y."/>
            <person name="Thoulutsang D."/>
            <person name="Topham K."/>
            <person name="Topping I."/>
            <person name="Tsamla T."/>
            <person name="Vassiliev H."/>
            <person name="Vo A."/>
            <person name="Wangchuk T."/>
            <person name="Wangdi T."/>
            <person name="Weiand M."/>
            <person name="Wilkinson J."/>
            <person name="Wilson A."/>
            <person name="Yadav S."/>
            <person name="Young G."/>
            <person name="Yu Q."/>
            <person name="Zembek L."/>
            <person name="Zhong D."/>
            <person name="Zimmer A."/>
            <person name="Zwirko Z."/>
            <person name="Jaffe D.B."/>
            <person name="Alvarez P."/>
            <person name="Brockman W."/>
            <person name="Butler J."/>
            <person name="Chin C."/>
            <person name="Gnerre S."/>
            <person name="Grabherr M."/>
            <person name="Kleber M."/>
            <person name="Mauceli E."/>
            <person name="MacCallum I."/>
        </authorList>
    </citation>
    <scope>NUCLEOTIDE SEQUENCE [LARGE SCALE GENOMIC DNA]</scope>
    <source>
        <strain evidence="3 4">TSC#14021-0224.01</strain>
    </source>
</reference>
<dbReference type="KEGG" id="der:6550422"/>
<gene>
    <name evidence="3" type="primary">Dere\GG18036</name>
    <name evidence="3" type="synonym">dere_GLEANR_2911</name>
    <name evidence="3" type="synonym">GG18036</name>
    <name evidence="3" type="ORF">Dere_GG18036</name>
</gene>
<evidence type="ECO:0000256" key="1">
    <source>
        <dbReference type="SAM" id="MobiDB-lite"/>
    </source>
</evidence>
<dbReference type="OMA" id="TPNGHCN"/>
<keyword evidence="2" id="KW-0812">Transmembrane</keyword>
<feature type="transmembrane region" description="Helical" evidence="2">
    <location>
        <begin position="381"/>
        <end position="403"/>
    </location>
</feature>
<evidence type="ECO:0000313" key="4">
    <source>
        <dbReference type="Proteomes" id="UP000008711"/>
    </source>
</evidence>
<sequence>MLKHASTTSSTAATSATSAAVAINPLSTLLVNSCNSNTNTNSNSNTNSNPNSNSSSNNHTGGSGSGHNTPPALEAEAGIGIGIATTATAATTAGTVGTTTNGNGGSPTPAAAAVASTARNIHLRPPQPLNISALNASISSTLLNEATGGIGGGVAGVAGGGRSCAGNANSTLLNIATPSTPMKPLTPLTQLTPNGHFLGNGSVHHHTYTNQHILASHQQQQQQQQQQQHHHHQQQQHQMQTNHAQAQTQTHNLSQLPHNNRNYSHLSANPVRHKLPKSGPSPREALTSLGLLCLISLLLALLSLIFLLRISPNGREDAVGRGAGGEDFIVVYDVTLALGALSLSLNLCCLLVCAIQFLFAVKLREPAFEGRDNQYLVKSSASRTCAVSGFFISIPVFLTGLILYTFSHFHSTPAIVTSLLIGVGIVFCGGAMVHNVFVWQREKTISYRGAPLSHNLSVISAGQVPVTLPVPMQLPPGPFHTYQAAHQGHQGHLVPPSVTAVSPNHSHGSFNPLLLGGGGGGGCCGGGGGPVGAVNSSFLMRPSTATPPTPTPRTLANSSCLTAGCEASGSVSPGIPPTLDMSNITVLLHELSTLV</sequence>
<evidence type="ECO:0000256" key="2">
    <source>
        <dbReference type="SAM" id="Phobius"/>
    </source>
</evidence>
<protein>
    <submittedName>
        <fullName evidence="3">Uncharacterized protein</fullName>
    </submittedName>
</protein>
<feature type="compositionally biased region" description="Low complexity" evidence="1">
    <location>
        <begin position="235"/>
        <end position="252"/>
    </location>
</feature>
<dbReference type="PANTHER" id="PTHR39947">
    <property type="entry name" value="IP19862P"/>
    <property type="match status" value="1"/>
</dbReference>
<feature type="compositionally biased region" description="Polar residues" evidence="1">
    <location>
        <begin position="253"/>
        <end position="267"/>
    </location>
</feature>
<dbReference type="AlphaFoldDB" id="B3NVR9"/>
<dbReference type="PhylomeDB" id="B3NVR9"/>
<name>B3NVR9_DROER</name>
<feature type="transmembrane region" description="Helical" evidence="2">
    <location>
        <begin position="328"/>
        <end position="361"/>
    </location>
</feature>
<evidence type="ECO:0000313" key="3">
    <source>
        <dbReference type="EMBL" id="EDV46734.1"/>
    </source>
</evidence>
<accession>B3NVR9</accession>
<dbReference type="Proteomes" id="UP000008711">
    <property type="component" value="Unassembled WGS sequence"/>
</dbReference>
<reference evidence="3 4" key="2">
    <citation type="journal article" date="2008" name="Bioinformatics">
        <title>Assembly reconciliation.</title>
        <authorList>
            <person name="Zimin A.V."/>
            <person name="Smith D.R."/>
            <person name="Sutton G."/>
            <person name="Yorke J.A."/>
        </authorList>
    </citation>
    <scope>NUCLEOTIDE SEQUENCE [LARGE SCALE GENOMIC DNA]</scope>
    <source>
        <strain evidence="3 4">TSC#14021-0224.01</strain>
    </source>
</reference>
<feature type="region of interest" description="Disordered" evidence="1">
    <location>
        <begin position="214"/>
        <end position="280"/>
    </location>
</feature>
<dbReference type="Pfam" id="PF15038">
    <property type="entry name" value="Jiraiya"/>
    <property type="match status" value="1"/>
</dbReference>
<proteinExistence type="predicted"/>
<organism evidence="3 4">
    <name type="scientific">Drosophila erecta</name>
    <name type="common">Fruit fly</name>
    <dbReference type="NCBI Taxonomy" id="7220"/>
    <lineage>
        <taxon>Eukaryota</taxon>
        <taxon>Metazoa</taxon>
        <taxon>Ecdysozoa</taxon>
        <taxon>Arthropoda</taxon>
        <taxon>Hexapoda</taxon>
        <taxon>Insecta</taxon>
        <taxon>Pterygota</taxon>
        <taxon>Neoptera</taxon>
        <taxon>Endopterygota</taxon>
        <taxon>Diptera</taxon>
        <taxon>Brachycera</taxon>
        <taxon>Muscomorpha</taxon>
        <taxon>Ephydroidea</taxon>
        <taxon>Drosophilidae</taxon>
        <taxon>Drosophila</taxon>
        <taxon>Sophophora</taxon>
    </lineage>
</organism>
<dbReference type="EMBL" id="CH954180">
    <property type="protein sequence ID" value="EDV46734.1"/>
    <property type="molecule type" value="Genomic_DNA"/>
</dbReference>
<keyword evidence="2" id="KW-0472">Membrane</keyword>
<dbReference type="InterPro" id="IPR029201">
    <property type="entry name" value="Jiraiya"/>
</dbReference>
<dbReference type="PANTHER" id="PTHR39947:SF1">
    <property type="entry name" value="IP19862P"/>
    <property type="match status" value="1"/>
</dbReference>
<feature type="compositionally biased region" description="Low complexity" evidence="1">
    <location>
        <begin position="217"/>
        <end position="227"/>
    </location>
</feature>
<feature type="transmembrane region" description="Helical" evidence="2">
    <location>
        <begin position="285"/>
        <end position="308"/>
    </location>
</feature>